<proteinExistence type="predicted"/>
<sequence length="78" mass="8445">MRVALSSRLAFRYAHRSKVLNEHASSFYTHKGAAIRTIEAIEGDDENVDTGDEGSQCEESMVDGANAELNVIDGGDCL</sequence>
<dbReference type="AlphaFoldDB" id="A0AAN9XL52"/>
<dbReference type="EMBL" id="JAYMYS010000004">
    <property type="protein sequence ID" value="KAK7396525.1"/>
    <property type="molecule type" value="Genomic_DNA"/>
</dbReference>
<protein>
    <submittedName>
        <fullName evidence="1">Uncharacterized protein</fullName>
    </submittedName>
</protein>
<gene>
    <name evidence="1" type="ORF">VNO78_17594</name>
</gene>
<dbReference type="Proteomes" id="UP001386955">
    <property type="component" value="Unassembled WGS sequence"/>
</dbReference>
<accession>A0AAN9XL52</accession>
<evidence type="ECO:0000313" key="1">
    <source>
        <dbReference type="EMBL" id="KAK7396525.1"/>
    </source>
</evidence>
<comment type="caution">
    <text evidence="1">The sequence shown here is derived from an EMBL/GenBank/DDBJ whole genome shotgun (WGS) entry which is preliminary data.</text>
</comment>
<name>A0AAN9XL52_PSOTE</name>
<organism evidence="1 2">
    <name type="scientific">Psophocarpus tetragonolobus</name>
    <name type="common">Winged bean</name>
    <name type="synonym">Dolichos tetragonolobus</name>
    <dbReference type="NCBI Taxonomy" id="3891"/>
    <lineage>
        <taxon>Eukaryota</taxon>
        <taxon>Viridiplantae</taxon>
        <taxon>Streptophyta</taxon>
        <taxon>Embryophyta</taxon>
        <taxon>Tracheophyta</taxon>
        <taxon>Spermatophyta</taxon>
        <taxon>Magnoliopsida</taxon>
        <taxon>eudicotyledons</taxon>
        <taxon>Gunneridae</taxon>
        <taxon>Pentapetalae</taxon>
        <taxon>rosids</taxon>
        <taxon>fabids</taxon>
        <taxon>Fabales</taxon>
        <taxon>Fabaceae</taxon>
        <taxon>Papilionoideae</taxon>
        <taxon>50 kb inversion clade</taxon>
        <taxon>NPAAA clade</taxon>
        <taxon>indigoferoid/millettioid clade</taxon>
        <taxon>Phaseoleae</taxon>
        <taxon>Psophocarpus</taxon>
    </lineage>
</organism>
<reference evidence="1 2" key="1">
    <citation type="submission" date="2024-01" db="EMBL/GenBank/DDBJ databases">
        <title>The genomes of 5 underutilized Papilionoideae crops provide insights into root nodulation and disease resistanc.</title>
        <authorList>
            <person name="Jiang F."/>
        </authorList>
    </citation>
    <scope>NUCLEOTIDE SEQUENCE [LARGE SCALE GENOMIC DNA]</scope>
    <source>
        <strain evidence="1">DUOXIRENSHENG_FW03</strain>
        <tissue evidence="1">Leaves</tissue>
    </source>
</reference>
<evidence type="ECO:0000313" key="2">
    <source>
        <dbReference type="Proteomes" id="UP001386955"/>
    </source>
</evidence>
<keyword evidence="2" id="KW-1185">Reference proteome</keyword>